<feature type="domain" description="Ras-GEF" evidence="5">
    <location>
        <begin position="945"/>
        <end position="1170"/>
    </location>
</feature>
<dbReference type="GO" id="GO:0005085">
    <property type="term" value="F:guanyl-nucleotide exchange factor activity"/>
    <property type="evidence" value="ECO:0000318"/>
    <property type="project" value="GO_Central"/>
</dbReference>
<feature type="compositionally biased region" description="Polar residues" evidence="4">
    <location>
        <begin position="560"/>
        <end position="581"/>
    </location>
</feature>
<evidence type="ECO:0000256" key="3">
    <source>
        <dbReference type="PROSITE-ProRule" id="PRU00168"/>
    </source>
</evidence>
<reference evidence="7" key="2">
    <citation type="journal article" date="2020" name="Nat. Ecol. Evol.">
        <title>Deeply conserved synteny resolves early events in vertebrate evolution.</title>
        <authorList>
            <person name="Simakov O."/>
            <person name="Marletaz F."/>
            <person name="Yue J.X."/>
            <person name="O'Connell B."/>
            <person name="Jenkins J."/>
            <person name="Brandt A."/>
            <person name="Calef R."/>
            <person name="Tung C.H."/>
            <person name="Huang T.K."/>
            <person name="Schmutz J."/>
            <person name="Satoh N."/>
            <person name="Yu J.K."/>
            <person name="Putnam N.H."/>
            <person name="Green R.E."/>
            <person name="Rokhsar D.S."/>
        </authorList>
    </citation>
    <scope>NUCLEOTIDE SEQUENCE [LARGE SCALE GENOMIC DNA]</scope>
    <source>
        <strain evidence="7">S238N-H82</strain>
    </source>
</reference>
<dbReference type="SMART" id="SM00147">
    <property type="entry name" value="RasGEF"/>
    <property type="match status" value="1"/>
</dbReference>
<dbReference type="CDD" id="cd06224">
    <property type="entry name" value="REM"/>
    <property type="match status" value="1"/>
</dbReference>
<protein>
    <recommendedName>
        <fullName evidence="2">CRK SH3-binding GNRP</fullName>
    </recommendedName>
</protein>
<accession>A0A9J7LL16</accession>
<dbReference type="Gene3D" id="1.20.870.10">
    <property type="entry name" value="Son of sevenless (SoS) protein Chain: S domain 1"/>
    <property type="match status" value="1"/>
</dbReference>
<dbReference type="GO" id="GO:0007265">
    <property type="term" value="P:Ras protein signal transduction"/>
    <property type="evidence" value="ECO:0000318"/>
    <property type="project" value="GO_Central"/>
</dbReference>
<dbReference type="FunFam" id="1.10.840.10:FF:000009">
    <property type="entry name" value="rap guanine nucleotide exchange factor 1"/>
    <property type="match status" value="1"/>
</dbReference>
<gene>
    <name evidence="8" type="primary">LOC118421354</name>
</gene>
<dbReference type="Pfam" id="PF00618">
    <property type="entry name" value="RasGEF_N"/>
    <property type="match status" value="1"/>
</dbReference>
<evidence type="ECO:0000313" key="7">
    <source>
        <dbReference type="Proteomes" id="UP000001554"/>
    </source>
</evidence>
<dbReference type="InterPro" id="IPR008937">
    <property type="entry name" value="Ras-like_GEF"/>
</dbReference>
<organism evidence="7 8">
    <name type="scientific">Branchiostoma floridae</name>
    <name type="common">Florida lancelet</name>
    <name type="synonym">Amphioxus</name>
    <dbReference type="NCBI Taxonomy" id="7739"/>
    <lineage>
        <taxon>Eukaryota</taxon>
        <taxon>Metazoa</taxon>
        <taxon>Chordata</taxon>
        <taxon>Cephalochordata</taxon>
        <taxon>Leptocardii</taxon>
        <taxon>Amphioxiformes</taxon>
        <taxon>Branchiostomatidae</taxon>
        <taxon>Branchiostoma</taxon>
    </lineage>
</organism>
<dbReference type="CDD" id="cd00155">
    <property type="entry name" value="RasGEF"/>
    <property type="match status" value="1"/>
</dbReference>
<dbReference type="PROSITE" id="PS00720">
    <property type="entry name" value="RASGEF"/>
    <property type="match status" value="1"/>
</dbReference>
<sequence>MSWFCVANDPDYYSLDCCKYRCPSVPHAVCVHQKDSPQGQQSTLGNKIRSGVGKGVEAIQRKITLSKSQSSLGKLHVRRKSSDEGSDGTQKPQVEKDVDKLHLSQKVVINALTYLEAVVDKNILENVPATASEVLQTVMELYSTLNSCLIKEQSSVIMSCHNQVYQSLANLIRWSDQVLLEEGEISNKEAANEVIHAVVDGVKELVQLSIERLQDKSMPRSRSTTEVSPTKAISPNGHRSSLGEIPLSPREKEIVQQTSPIARSTESLMSTSSSETSGDEPPPKPALPRDRVLINVDRHRNSSPPFMKLPPALPPKLTKPAQRTHSMPGADYMNQNSPRRKFAVVQPISRTPSNGAAYPPTNVVPPFNITPSTPSPASTTGYSVNSVFTYSGQGEVPYGTSPSSGYVVDLPSGSASSISSGSFRHSMDTLNFSEPDYDLINDQYMLEGSETSSTDGMLQATSPDPPGNTSNRSSLHDSDSTDSASTNRGSMASQDSLFGDRSPANTLDTSASAMGAADSPPKLPKKLRKHTTPHGSYDNLLQDSFLGSDGPFSHHVGSPHAQTSGFSQHASLQPMPSQNALCGSRSPDPDVPPPLPMKKKHIQAYIHMFGDYSEPSPNFFYSAHQGLGYNGLEMSPYDNLSPCMETSPYDNVQYNTEQPAGSFNSAGNIFRFSHLTPEGQAGNGNVPVEAPALPPKRKHLDKDNRRHYTSHGLPSPPMYETPSRDKSISLIEPSPTSASLEDRPGTPKEVEDKGDTTAKPNTLDSLDVSDKLVFKKEVGYPRKYHTMPKTKGEDGPDLRGGSMDVLIVHATGADKNDLMFYEAFLTTYRTFITPKSLIDKLLYRYNKFRHMSDNTRKRASRNAFFLLVRVVDELCIGELTEEIIQILMDLVFKLLCDGELVLAKLLRNKMLNKCDQRKQLALNNNFSPLSALSVSVKRASLFDFKGEELAEQMTLLDAEAFQKIEIPEILAWAKEQSEELSPNLTTFTEHFNKMSYWCRSCILTQPKAQDREKLVNRFIKIMKHLRRFNNFNSYLAILSALDSAPIRRLEWQKQTTDGLAEYCTLIDSTSSFRAYRAALAEAEPPCIPYLGLILQDITFVHLGNPDMLEDGIINFAKRWQQFNILDNVRRFKQVHYDFKRNEKIQTFFNNFDEYLSEEALWQMSLEIKPRGVRRKPEPKEPPPAESSS</sequence>
<dbReference type="GO" id="GO:0005886">
    <property type="term" value="C:plasma membrane"/>
    <property type="evidence" value="ECO:0000318"/>
    <property type="project" value="GO_Central"/>
</dbReference>
<evidence type="ECO:0000256" key="2">
    <source>
        <dbReference type="ARBA" id="ARBA00083313"/>
    </source>
</evidence>
<feature type="compositionally biased region" description="Polar residues" evidence="4">
    <location>
        <begin position="450"/>
        <end position="473"/>
    </location>
</feature>
<dbReference type="SMART" id="SM00229">
    <property type="entry name" value="RasGEFN"/>
    <property type="match status" value="1"/>
</dbReference>
<dbReference type="OMA" id="CVANDPD"/>
<dbReference type="InterPro" id="IPR019804">
    <property type="entry name" value="Ras_G-nucl-exch_fac_CS"/>
</dbReference>
<feature type="compositionally biased region" description="Polar residues" evidence="4">
    <location>
        <begin position="481"/>
        <end position="496"/>
    </location>
</feature>
<evidence type="ECO:0000259" key="6">
    <source>
        <dbReference type="PROSITE" id="PS50212"/>
    </source>
</evidence>
<feature type="compositionally biased region" description="Basic and acidic residues" evidence="4">
    <location>
        <begin position="287"/>
        <end position="300"/>
    </location>
</feature>
<dbReference type="SUPFAM" id="SSF48366">
    <property type="entry name" value="Ras GEF"/>
    <property type="match status" value="1"/>
</dbReference>
<name>A0A9J7LL16_BRAFL</name>
<dbReference type="AlphaFoldDB" id="A0A9J7LL16"/>
<feature type="compositionally biased region" description="Basic and acidic residues" evidence="4">
    <location>
        <begin position="740"/>
        <end position="756"/>
    </location>
</feature>
<feature type="domain" description="N-terminal Ras-GEF" evidence="6">
    <location>
        <begin position="794"/>
        <end position="918"/>
    </location>
</feature>
<dbReference type="KEGG" id="bfo:118421354"/>
<feature type="compositionally biased region" description="Low complexity" evidence="4">
    <location>
        <begin position="264"/>
        <end position="276"/>
    </location>
</feature>
<dbReference type="PANTHER" id="PTHR23113:SF224">
    <property type="entry name" value="RAP GUANINE NUCLEOTIDE EXCHANGE FACTOR 1"/>
    <property type="match status" value="1"/>
</dbReference>
<keyword evidence="1 3" id="KW-0344">Guanine-nucleotide releasing factor</keyword>
<reference evidence="8" key="1">
    <citation type="journal article" date="2016" name="Genome Biol. Evol.">
        <title>Conserved non-coding elements in the most distant genera of cephalochordates: the Goldilocks principle.</title>
        <authorList>
            <person name="Yue J.X."/>
            <person name="Kozmikova I."/>
            <person name="Ono H."/>
            <person name="Nossa C.W."/>
            <person name="Kozmik Z."/>
            <person name="Putnam N.H."/>
            <person name="Yu J.K."/>
            <person name="Holland L.Z."/>
        </authorList>
    </citation>
    <scope>NUCLEOTIDE SEQUENCE</scope>
</reference>
<dbReference type="Proteomes" id="UP000001554">
    <property type="component" value="Chromosome 8"/>
</dbReference>
<feature type="compositionally biased region" description="Polar residues" evidence="4">
    <location>
        <begin position="503"/>
        <end position="512"/>
    </location>
</feature>
<feature type="compositionally biased region" description="Polar residues" evidence="4">
    <location>
        <begin position="220"/>
        <end position="239"/>
    </location>
</feature>
<dbReference type="PROSITE" id="PS50212">
    <property type="entry name" value="RASGEF_NTER"/>
    <property type="match status" value="1"/>
</dbReference>
<dbReference type="Pfam" id="PF00617">
    <property type="entry name" value="RasGEF"/>
    <property type="match status" value="1"/>
</dbReference>
<dbReference type="RefSeq" id="XP_035684507.1">
    <property type="nucleotide sequence ID" value="XM_035828614.1"/>
</dbReference>
<evidence type="ECO:0000259" key="5">
    <source>
        <dbReference type="PROSITE" id="PS50009"/>
    </source>
</evidence>
<dbReference type="InterPro" id="IPR001895">
    <property type="entry name" value="RASGEF_cat_dom"/>
</dbReference>
<evidence type="ECO:0000256" key="4">
    <source>
        <dbReference type="SAM" id="MobiDB-lite"/>
    </source>
</evidence>
<dbReference type="PROSITE" id="PS50009">
    <property type="entry name" value="RASGEF_CAT"/>
    <property type="match status" value="1"/>
</dbReference>
<dbReference type="GeneID" id="118421354"/>
<keyword evidence="7" id="KW-1185">Reference proteome</keyword>
<dbReference type="OrthoDB" id="25179at2759"/>
<evidence type="ECO:0000313" key="8">
    <source>
        <dbReference type="RefSeq" id="XP_035684507.1"/>
    </source>
</evidence>
<feature type="region of interest" description="Disordered" evidence="4">
    <location>
        <begin position="450"/>
        <end position="594"/>
    </location>
</feature>
<reference evidence="8" key="3">
    <citation type="submission" date="2025-08" db="UniProtKB">
        <authorList>
            <consortium name="RefSeq"/>
        </authorList>
    </citation>
    <scope>IDENTIFICATION</scope>
</reference>
<evidence type="ECO:0000256" key="1">
    <source>
        <dbReference type="ARBA" id="ARBA00022658"/>
    </source>
</evidence>
<feature type="region of interest" description="Disordered" evidence="4">
    <location>
        <begin position="70"/>
        <end position="96"/>
    </location>
</feature>
<dbReference type="PANTHER" id="PTHR23113">
    <property type="entry name" value="GUANINE NUCLEOTIDE EXCHANGE FACTOR"/>
    <property type="match status" value="1"/>
</dbReference>
<feature type="region of interest" description="Disordered" evidence="4">
    <location>
        <begin position="676"/>
        <end position="763"/>
    </location>
</feature>
<dbReference type="InterPro" id="IPR036964">
    <property type="entry name" value="RASGEF_cat_dom_sf"/>
</dbReference>
<dbReference type="InterPro" id="IPR023578">
    <property type="entry name" value="Ras_GEF_dom_sf"/>
</dbReference>
<proteinExistence type="predicted"/>
<dbReference type="Gene3D" id="1.10.840.10">
    <property type="entry name" value="Ras guanine-nucleotide exchange factors catalytic domain"/>
    <property type="match status" value="1"/>
</dbReference>
<feature type="region of interest" description="Disordered" evidence="4">
    <location>
        <begin position="215"/>
        <end position="335"/>
    </location>
</feature>
<dbReference type="InterPro" id="IPR000651">
    <property type="entry name" value="Ras-like_Gua-exchang_fac_N"/>
</dbReference>
<feature type="compositionally biased region" description="Basic residues" evidence="4">
    <location>
        <begin position="523"/>
        <end position="532"/>
    </location>
</feature>